<sequence>MEREFGMGLDTLRGKVVVRALSCAISVALVSVSSGNTFAAAAASRSLIYELKCKGGSSSHNIYIYNGTNSREPIYVMVSKDTAWAIADFVVDVTSLALGVGAVKGAVKGIVKAGSIPAKVKNILDLHEIVKLAALLGTTAHSGAKGALEAKKKLVDALKKNSITINPGECVNVRNDSYLGKILSLDVSKYASLFGARPVRLLVVHGGTYKSAEGASGSDMSWLAGDKSLLPVKHGTIVQVDLGRLKEKIPFE</sequence>
<reference evidence="2" key="1">
    <citation type="journal article" date="2019" name="Int. J. Syst. Evol. Microbiol.">
        <title>The Global Catalogue of Microorganisms (GCM) 10K type strain sequencing project: providing services to taxonomists for standard genome sequencing and annotation.</title>
        <authorList>
            <consortium name="The Broad Institute Genomics Platform"/>
            <consortium name="The Broad Institute Genome Sequencing Center for Infectious Disease"/>
            <person name="Wu L."/>
            <person name="Ma J."/>
        </authorList>
    </citation>
    <scope>NUCLEOTIDE SEQUENCE [LARGE SCALE GENOMIC DNA]</scope>
    <source>
        <strain evidence="2">CGMCC 4.1641</strain>
    </source>
</reference>
<keyword evidence="2" id="KW-1185">Reference proteome</keyword>
<dbReference type="RefSeq" id="WP_382050921.1">
    <property type="nucleotide sequence ID" value="NZ_JBHSKJ010000035.1"/>
</dbReference>
<protein>
    <submittedName>
        <fullName evidence="1">Uncharacterized protein</fullName>
    </submittedName>
</protein>
<name>A0ABW0A914_9ACTN</name>
<accession>A0ABW0A914</accession>
<evidence type="ECO:0000313" key="2">
    <source>
        <dbReference type="Proteomes" id="UP001596222"/>
    </source>
</evidence>
<organism evidence="1 2">
    <name type="scientific">Streptomyces aureoversilis</name>
    <dbReference type="NCBI Taxonomy" id="67277"/>
    <lineage>
        <taxon>Bacteria</taxon>
        <taxon>Bacillati</taxon>
        <taxon>Actinomycetota</taxon>
        <taxon>Actinomycetes</taxon>
        <taxon>Kitasatosporales</taxon>
        <taxon>Streptomycetaceae</taxon>
        <taxon>Streptomyces</taxon>
    </lineage>
</organism>
<evidence type="ECO:0000313" key="1">
    <source>
        <dbReference type="EMBL" id="MFC5149917.1"/>
    </source>
</evidence>
<dbReference type="EMBL" id="JBHSKJ010000035">
    <property type="protein sequence ID" value="MFC5149917.1"/>
    <property type="molecule type" value="Genomic_DNA"/>
</dbReference>
<proteinExistence type="predicted"/>
<dbReference type="Proteomes" id="UP001596222">
    <property type="component" value="Unassembled WGS sequence"/>
</dbReference>
<gene>
    <name evidence="1" type="ORF">ACFPP6_35245</name>
</gene>
<comment type="caution">
    <text evidence="1">The sequence shown here is derived from an EMBL/GenBank/DDBJ whole genome shotgun (WGS) entry which is preliminary data.</text>
</comment>